<keyword evidence="2" id="KW-1185">Reference proteome</keyword>
<evidence type="ECO:0008006" key="3">
    <source>
        <dbReference type="Google" id="ProtNLM"/>
    </source>
</evidence>
<accession>A0ABT2IA14</accession>
<gene>
    <name evidence="1" type="ORF">NZK81_19135</name>
</gene>
<evidence type="ECO:0000313" key="1">
    <source>
        <dbReference type="EMBL" id="MCT2401672.1"/>
    </source>
</evidence>
<proteinExistence type="predicted"/>
<comment type="caution">
    <text evidence="1">The sequence shown here is derived from an EMBL/GenBank/DDBJ whole genome shotgun (WGS) entry which is preliminary data.</text>
</comment>
<dbReference type="RefSeq" id="WP_260047696.1">
    <property type="nucleotide sequence ID" value="NZ_JANZXA010000017.1"/>
</dbReference>
<reference evidence="1" key="1">
    <citation type="submission" date="2022-09" db="EMBL/GenBank/DDBJ databases">
        <title>Novosphingobium sp. Nov., a polycyclic aromatic hydrocarbon-degrading bacterium isolated form mangrove sediments in HongKong.</title>
        <authorList>
            <person name="Hu Z."/>
        </authorList>
    </citation>
    <scope>NUCLEOTIDE SEQUENCE</scope>
    <source>
        <strain evidence="1">HK4-1</strain>
    </source>
</reference>
<name>A0ABT2IA14_9SPHN</name>
<sequence length="477" mass="54659">MVRFSEHFNLGKSQGELDFVDIRLDIDNRLYICPYAIQIREDEWSEACGDHIRSYFNEILDQLRNGNAERAQHLLSHLHEPNETFFGQSSGRPSGRGVGEYKALDLVNALLNSRAFETGLLADVSDAELFIPGVGPDTISDLVTNVIRGLLADYTLAECRLHEIPTSPTTSLGPSWNVVRRDWEAKTYQLPVFEGRPVLLVPWFSVRRRLSLNSQEFYNHYMISYLQSEYLDAGRALVETLKNGRQRVTKKSVKERHPFIKDDMAAFVRDHPEILERYKDLKGASGPLDIEDIEPNFDENALAQVLIDRLREIPTGGDSADTYHSLMVGICTFLFAPDLIAPVKEFEQHNGRKRIDIKFTNASNDGFFGHSLASAQLRARNILIECKNYTKELRNPELDQLAGRFGHQRGFLGFLLCRNMDDRERIIASCRDTAADGRGFMIVFEDRDVAQMLQWVMEGRRSEIDRYLHRRLDEITD</sequence>
<dbReference type="EMBL" id="JANZXA010000017">
    <property type="protein sequence ID" value="MCT2401672.1"/>
    <property type="molecule type" value="Genomic_DNA"/>
</dbReference>
<evidence type="ECO:0000313" key="2">
    <source>
        <dbReference type="Proteomes" id="UP001165583"/>
    </source>
</evidence>
<organism evidence="1 2">
    <name type="scientific">Novosphingobium mangrovi</name>
    <name type="common">ex Huang et al. 2023</name>
    <dbReference type="NCBI Taxonomy" id="2976432"/>
    <lineage>
        <taxon>Bacteria</taxon>
        <taxon>Pseudomonadati</taxon>
        <taxon>Pseudomonadota</taxon>
        <taxon>Alphaproteobacteria</taxon>
        <taxon>Sphingomonadales</taxon>
        <taxon>Sphingomonadaceae</taxon>
        <taxon>Novosphingobium</taxon>
    </lineage>
</organism>
<protein>
    <recommendedName>
        <fullName evidence="3">Restriction endonuclease type IV Mrr domain-containing protein</fullName>
    </recommendedName>
</protein>
<dbReference type="Proteomes" id="UP001165583">
    <property type="component" value="Unassembled WGS sequence"/>
</dbReference>